<keyword evidence="4 8" id="KW-0812">Transmembrane</keyword>
<keyword evidence="3 8" id="KW-1134">Transmembrane beta strand</keyword>
<dbReference type="InterPro" id="IPR039426">
    <property type="entry name" value="TonB-dep_rcpt-like"/>
</dbReference>
<evidence type="ECO:0000256" key="5">
    <source>
        <dbReference type="ARBA" id="ARBA00022729"/>
    </source>
</evidence>
<keyword evidence="6 8" id="KW-0472">Membrane</keyword>
<dbReference type="GO" id="GO:0015344">
    <property type="term" value="F:siderophore uptake transmembrane transporter activity"/>
    <property type="evidence" value="ECO:0007669"/>
    <property type="project" value="TreeGrafter"/>
</dbReference>
<keyword evidence="5" id="KW-0732">Signal</keyword>
<protein>
    <recommendedName>
        <fullName evidence="9">TonB-dependent receptor plug domain-containing protein</fullName>
    </recommendedName>
</protein>
<keyword evidence="11" id="KW-1185">Reference proteome</keyword>
<dbReference type="Proteomes" id="UP000283523">
    <property type="component" value="Unassembled WGS sequence"/>
</dbReference>
<dbReference type="InterPro" id="IPR037066">
    <property type="entry name" value="Plug_dom_sf"/>
</dbReference>
<comment type="similarity">
    <text evidence="8">Belongs to the TonB-dependent receptor family.</text>
</comment>
<sequence length="665" mass="75281">MVSIPVQQLKAVPALLGESDIIKALALTPGVTTGSEGTTGLQVRGGTPDQNLIILDDAIVYNVSHLFGFVSTFNPDAIHKVDLYKAGFPARYGGRLSSVIDVTMKEGNNQRRRVEAGVGLVGSRLLIEGPLGDSLNGRSSYMVSARSSYFTLFLLPTLIAFHRANSGQYFNYWLYDINAKANHQFRDGGRLLVSVYNGNDFWGAQEGSRTDRSSFNLNWGNTTATLRYTRTLLSNLFFRSTLTYSRYRYSIETQARTRQNDAWETVQRLQASSTVRDLTAKVGFEWTPNTKHTVMAGVDLIKHRFRPTQIETTYALNPDTLTRINASKPATEMAAYLEDELRPVRWLKTNLGLRAVSYQVGARNYEYVEPRLTLNVIPSQRVAVKLAYTQMHQFVHLLSSNSIGLPNDIWVPATEQVPPQASEQTAVGVTYTVPAYSLNLSIDAYLKRSTNLIDYQTGTNFLTNFNRRWETTVERNGVGESRGIEVMASKTQGQLTGWVSYTLARHRRRFATIDQNRWYAASFDRRHVFSMTGQCKFSEKVSGVATWIFQSGQPTTVPISLQENIGQEATAYPILIYGDRNNYRMPAYHRLDLGITVQHRTRRFRNAQWSFGVYNAYNRANPFYLDIERGLLWGGNRQIIGYDYKVVRKAVFPVLPYVSYNLVFD</sequence>
<evidence type="ECO:0000256" key="2">
    <source>
        <dbReference type="ARBA" id="ARBA00022448"/>
    </source>
</evidence>
<dbReference type="GO" id="GO:0009279">
    <property type="term" value="C:cell outer membrane"/>
    <property type="evidence" value="ECO:0007669"/>
    <property type="project" value="UniProtKB-SubCell"/>
</dbReference>
<keyword evidence="7 8" id="KW-0998">Cell outer membrane</keyword>
<dbReference type="InterPro" id="IPR036942">
    <property type="entry name" value="Beta-barrel_TonB_sf"/>
</dbReference>
<dbReference type="Gene3D" id="2.40.170.20">
    <property type="entry name" value="TonB-dependent receptor, beta-barrel domain"/>
    <property type="match status" value="1"/>
</dbReference>
<dbReference type="PANTHER" id="PTHR30069:SF29">
    <property type="entry name" value="HEMOGLOBIN AND HEMOGLOBIN-HAPTOGLOBIN-BINDING PROTEIN 1-RELATED"/>
    <property type="match status" value="1"/>
</dbReference>
<evidence type="ECO:0000256" key="4">
    <source>
        <dbReference type="ARBA" id="ARBA00022692"/>
    </source>
</evidence>
<evidence type="ECO:0000256" key="7">
    <source>
        <dbReference type="ARBA" id="ARBA00023237"/>
    </source>
</evidence>
<keyword evidence="2 8" id="KW-0813">Transport</keyword>
<evidence type="ECO:0000259" key="9">
    <source>
        <dbReference type="Pfam" id="PF07715"/>
    </source>
</evidence>
<comment type="caution">
    <text evidence="10">The sequence shown here is derived from an EMBL/GenBank/DDBJ whole genome shotgun (WGS) entry which is preliminary data.</text>
</comment>
<name>A0A418LZH7_9BACT</name>
<proteinExistence type="inferred from homology"/>
<dbReference type="PROSITE" id="PS52016">
    <property type="entry name" value="TONB_DEPENDENT_REC_3"/>
    <property type="match status" value="1"/>
</dbReference>
<dbReference type="Gene3D" id="2.170.130.10">
    <property type="entry name" value="TonB-dependent receptor, plug domain"/>
    <property type="match status" value="1"/>
</dbReference>
<organism evidence="10 11">
    <name type="scientific">Fibrisoma montanum</name>
    <dbReference type="NCBI Taxonomy" id="2305895"/>
    <lineage>
        <taxon>Bacteria</taxon>
        <taxon>Pseudomonadati</taxon>
        <taxon>Bacteroidota</taxon>
        <taxon>Cytophagia</taxon>
        <taxon>Cytophagales</taxon>
        <taxon>Spirosomataceae</taxon>
        <taxon>Fibrisoma</taxon>
    </lineage>
</organism>
<dbReference type="SUPFAM" id="SSF56935">
    <property type="entry name" value="Porins"/>
    <property type="match status" value="1"/>
</dbReference>
<dbReference type="AlphaFoldDB" id="A0A418LZH7"/>
<comment type="subcellular location">
    <subcellularLocation>
        <location evidence="1 8">Cell outer membrane</location>
        <topology evidence="1 8">Multi-pass membrane protein</topology>
    </subcellularLocation>
</comment>
<dbReference type="PANTHER" id="PTHR30069">
    <property type="entry name" value="TONB-DEPENDENT OUTER MEMBRANE RECEPTOR"/>
    <property type="match status" value="1"/>
</dbReference>
<reference evidence="10 11" key="1">
    <citation type="submission" date="2018-08" db="EMBL/GenBank/DDBJ databases">
        <title>Fibrisoma montanum sp. nov., isolated from Danxia mountain soil.</title>
        <authorList>
            <person name="Huang Y."/>
        </authorList>
    </citation>
    <scope>NUCLEOTIDE SEQUENCE [LARGE SCALE GENOMIC DNA]</scope>
    <source>
        <strain evidence="10 11">HYT19</strain>
    </source>
</reference>
<evidence type="ECO:0000256" key="1">
    <source>
        <dbReference type="ARBA" id="ARBA00004571"/>
    </source>
</evidence>
<evidence type="ECO:0000256" key="6">
    <source>
        <dbReference type="ARBA" id="ARBA00023136"/>
    </source>
</evidence>
<dbReference type="Pfam" id="PF07715">
    <property type="entry name" value="Plug"/>
    <property type="match status" value="1"/>
</dbReference>
<accession>A0A418LZH7</accession>
<dbReference type="InterPro" id="IPR012910">
    <property type="entry name" value="Plug_dom"/>
</dbReference>
<dbReference type="EMBL" id="QXED01000010">
    <property type="protein sequence ID" value="RIV18787.1"/>
    <property type="molecule type" value="Genomic_DNA"/>
</dbReference>
<evidence type="ECO:0000313" key="11">
    <source>
        <dbReference type="Proteomes" id="UP000283523"/>
    </source>
</evidence>
<gene>
    <name evidence="10" type="ORF">DYU11_27900</name>
</gene>
<evidence type="ECO:0000256" key="8">
    <source>
        <dbReference type="PROSITE-ProRule" id="PRU01360"/>
    </source>
</evidence>
<evidence type="ECO:0000256" key="3">
    <source>
        <dbReference type="ARBA" id="ARBA00022452"/>
    </source>
</evidence>
<evidence type="ECO:0000313" key="10">
    <source>
        <dbReference type="EMBL" id="RIV18787.1"/>
    </source>
</evidence>
<feature type="domain" description="TonB-dependent receptor plug" evidence="9">
    <location>
        <begin position="17"/>
        <end position="95"/>
    </location>
</feature>
<dbReference type="GO" id="GO:0044718">
    <property type="term" value="P:siderophore transmembrane transport"/>
    <property type="evidence" value="ECO:0007669"/>
    <property type="project" value="TreeGrafter"/>
</dbReference>